<reference evidence="1 2" key="1">
    <citation type="submission" date="2016-01" db="EMBL/GenBank/DDBJ databases">
        <title>The draft genome sequence of Aquimarina sp. RZW4-3-2.</title>
        <authorList>
            <person name="Wang Y."/>
        </authorList>
    </citation>
    <scope>NUCLEOTIDE SEQUENCE [LARGE SCALE GENOMIC DNA]</scope>
    <source>
        <strain evidence="1 2">RZW4-3-2</strain>
    </source>
</reference>
<comment type="caution">
    <text evidence="1">The sequence shown here is derived from an EMBL/GenBank/DDBJ whole genome shotgun (WGS) entry which is preliminary data.</text>
</comment>
<dbReference type="RefSeq" id="WP_066316127.1">
    <property type="nucleotide sequence ID" value="NZ_CANLSS010000016.1"/>
</dbReference>
<evidence type="ECO:0000313" key="1">
    <source>
        <dbReference type="EMBL" id="KZS39979.1"/>
    </source>
</evidence>
<accession>A0A162ZRG4</accession>
<name>A0A162ZRG4_9FLAO</name>
<dbReference type="OrthoDB" id="5952844at2"/>
<dbReference type="Proteomes" id="UP000076715">
    <property type="component" value="Unassembled WGS sequence"/>
</dbReference>
<keyword evidence="2" id="KW-1185">Reference proteome</keyword>
<sequence length="150" mass="16835">MAQENQISIVIPEDIITSIMTKLQECRQELTPYLQALTASDRSGLFKMGDKSLPTVQKIKSYVETNPEFVPAYMDNAEFLKDEAVVSQLTPIANLLEQLFSDVDDTRLLAGSEALQAALLYYGQVNEANKKGVNSAKPIYEDLKQRFSRK</sequence>
<organism evidence="1 2">
    <name type="scientific">Aquimarina aggregata</name>
    <dbReference type="NCBI Taxonomy" id="1642818"/>
    <lineage>
        <taxon>Bacteria</taxon>
        <taxon>Pseudomonadati</taxon>
        <taxon>Bacteroidota</taxon>
        <taxon>Flavobacteriia</taxon>
        <taxon>Flavobacteriales</taxon>
        <taxon>Flavobacteriaceae</taxon>
        <taxon>Aquimarina</taxon>
    </lineage>
</organism>
<protein>
    <submittedName>
        <fullName evidence="1">Uncharacterized protein</fullName>
    </submittedName>
</protein>
<proteinExistence type="predicted"/>
<evidence type="ECO:0000313" key="2">
    <source>
        <dbReference type="Proteomes" id="UP000076715"/>
    </source>
</evidence>
<dbReference type="AlphaFoldDB" id="A0A162ZRG4"/>
<gene>
    <name evidence="1" type="ORF">AWE51_10080</name>
</gene>
<dbReference type="EMBL" id="LQRT01000024">
    <property type="protein sequence ID" value="KZS39979.1"/>
    <property type="molecule type" value="Genomic_DNA"/>
</dbReference>